<keyword evidence="8" id="KW-0675">Receptor</keyword>
<evidence type="ECO:0000256" key="3">
    <source>
        <dbReference type="ARBA" id="ARBA00022692"/>
    </source>
</evidence>
<dbReference type="InterPro" id="IPR051713">
    <property type="entry name" value="T-cell_Activation_Regulation"/>
</dbReference>
<dbReference type="Proteomes" id="UP000472270">
    <property type="component" value="Unassembled WGS sequence"/>
</dbReference>
<keyword evidence="10" id="KW-0393">Immunoglobulin domain</keyword>
<evidence type="ECO:0000256" key="10">
    <source>
        <dbReference type="ARBA" id="ARBA00023319"/>
    </source>
</evidence>
<evidence type="ECO:0000256" key="12">
    <source>
        <dbReference type="SAM" id="SignalP"/>
    </source>
</evidence>
<keyword evidence="7" id="KW-1015">Disulfide bond</keyword>
<feature type="chain" id="PRO_5025663684" description="Ig-like domain-containing protein" evidence="12">
    <location>
        <begin position="26"/>
        <end position="169"/>
    </location>
</feature>
<dbReference type="GO" id="GO:0031295">
    <property type="term" value="P:T cell costimulation"/>
    <property type="evidence" value="ECO:0007669"/>
    <property type="project" value="TreeGrafter"/>
</dbReference>
<dbReference type="GO" id="GO:0042130">
    <property type="term" value="P:negative regulation of T cell proliferation"/>
    <property type="evidence" value="ECO:0007669"/>
    <property type="project" value="TreeGrafter"/>
</dbReference>
<dbReference type="GO" id="GO:0071222">
    <property type="term" value="P:cellular response to lipopolysaccharide"/>
    <property type="evidence" value="ECO:0007669"/>
    <property type="project" value="TreeGrafter"/>
</dbReference>
<evidence type="ECO:0000256" key="11">
    <source>
        <dbReference type="SAM" id="Phobius"/>
    </source>
</evidence>
<keyword evidence="9" id="KW-0325">Glycoprotein</keyword>
<evidence type="ECO:0000256" key="2">
    <source>
        <dbReference type="ARBA" id="ARBA00022475"/>
    </source>
</evidence>
<feature type="signal peptide" evidence="12">
    <location>
        <begin position="1"/>
        <end position="25"/>
    </location>
</feature>
<keyword evidence="4 12" id="KW-0732">Signal</keyword>
<dbReference type="AlphaFoldDB" id="A0A673HS97"/>
<reference evidence="14" key="1">
    <citation type="submission" date="2025-08" db="UniProtKB">
        <authorList>
            <consortium name="Ensembl"/>
        </authorList>
    </citation>
    <scope>IDENTIFICATION</scope>
</reference>
<dbReference type="Ensembl" id="ENSSRHT00000029934.1">
    <property type="protein sequence ID" value="ENSSRHP00000029075.1"/>
    <property type="gene ID" value="ENSSRHG00000015095.1"/>
</dbReference>
<dbReference type="PANTHER" id="PTHR25466:SF14">
    <property type="entry name" value="BUTYROPHILIN SUBFAMILY 2 MEMBER A2-LIKE-RELATED"/>
    <property type="match status" value="1"/>
</dbReference>
<comment type="subcellular location">
    <subcellularLocation>
        <location evidence="1">Cell membrane</location>
        <topology evidence="1">Single-pass type I membrane protein</topology>
    </subcellularLocation>
</comment>
<evidence type="ECO:0000256" key="1">
    <source>
        <dbReference type="ARBA" id="ARBA00004251"/>
    </source>
</evidence>
<dbReference type="GO" id="GO:0007166">
    <property type="term" value="P:cell surface receptor signaling pathway"/>
    <property type="evidence" value="ECO:0007669"/>
    <property type="project" value="TreeGrafter"/>
</dbReference>
<keyword evidence="5 11" id="KW-1133">Transmembrane helix</keyword>
<dbReference type="GO" id="GO:0009897">
    <property type="term" value="C:external side of plasma membrane"/>
    <property type="evidence" value="ECO:0007669"/>
    <property type="project" value="TreeGrafter"/>
</dbReference>
<dbReference type="FunFam" id="2.60.40.10:FF:000142">
    <property type="entry name" value="V-set domain-containing T-cell activation inhibitor 1"/>
    <property type="match status" value="1"/>
</dbReference>
<feature type="transmembrane region" description="Helical" evidence="11">
    <location>
        <begin position="142"/>
        <end position="163"/>
    </location>
</feature>
<evidence type="ECO:0000256" key="6">
    <source>
        <dbReference type="ARBA" id="ARBA00023136"/>
    </source>
</evidence>
<evidence type="ECO:0000256" key="5">
    <source>
        <dbReference type="ARBA" id="ARBA00022989"/>
    </source>
</evidence>
<accession>A0A673HS97</accession>
<dbReference type="SMART" id="SM00409">
    <property type="entry name" value="IG"/>
    <property type="match status" value="1"/>
</dbReference>
<evidence type="ECO:0000256" key="8">
    <source>
        <dbReference type="ARBA" id="ARBA00023170"/>
    </source>
</evidence>
<organism evidence="14 15">
    <name type="scientific">Sinocyclocheilus rhinocerous</name>
    <dbReference type="NCBI Taxonomy" id="307959"/>
    <lineage>
        <taxon>Eukaryota</taxon>
        <taxon>Metazoa</taxon>
        <taxon>Chordata</taxon>
        <taxon>Craniata</taxon>
        <taxon>Vertebrata</taxon>
        <taxon>Euteleostomi</taxon>
        <taxon>Actinopterygii</taxon>
        <taxon>Neopterygii</taxon>
        <taxon>Teleostei</taxon>
        <taxon>Ostariophysi</taxon>
        <taxon>Cypriniformes</taxon>
        <taxon>Cyprinidae</taxon>
        <taxon>Cyprininae</taxon>
        <taxon>Sinocyclocheilus</taxon>
    </lineage>
</organism>
<keyword evidence="15" id="KW-1185">Reference proteome</keyword>
<sequence length="169" mass="19407">MSDCGFTVTVCLISVSLQVPGVIDGSVVLPCSSAQQDLKLQDINVHWRHNNREIVYDIIKGEDSVEKQDPQYKNRAETFPEEYKRGNFSIKLNNLQHTDAGKFSCFITPSNEQETVELRVNGFFVATCVCCFKRATIHLCCVLLFFFYIHLFFIYLFVQLYLLSFKGVI</sequence>
<dbReference type="SUPFAM" id="SSF48726">
    <property type="entry name" value="Immunoglobulin"/>
    <property type="match status" value="1"/>
</dbReference>
<evidence type="ECO:0000313" key="14">
    <source>
        <dbReference type="Ensembl" id="ENSSRHP00000029075.1"/>
    </source>
</evidence>
<evidence type="ECO:0000313" key="15">
    <source>
        <dbReference type="Proteomes" id="UP000472270"/>
    </source>
</evidence>
<evidence type="ECO:0000256" key="7">
    <source>
        <dbReference type="ARBA" id="ARBA00023157"/>
    </source>
</evidence>
<dbReference type="InterPro" id="IPR036179">
    <property type="entry name" value="Ig-like_dom_sf"/>
</dbReference>
<dbReference type="GO" id="GO:0042102">
    <property type="term" value="P:positive regulation of T cell proliferation"/>
    <property type="evidence" value="ECO:0007669"/>
    <property type="project" value="TreeGrafter"/>
</dbReference>
<keyword evidence="3 11" id="KW-0812">Transmembrane</keyword>
<evidence type="ECO:0000256" key="9">
    <source>
        <dbReference type="ARBA" id="ARBA00023180"/>
    </source>
</evidence>
<name>A0A673HS97_9TELE</name>
<dbReference type="InterPro" id="IPR007110">
    <property type="entry name" value="Ig-like_dom"/>
</dbReference>
<protein>
    <recommendedName>
        <fullName evidence="13">Ig-like domain-containing protein</fullName>
    </recommendedName>
</protein>
<dbReference type="InterPro" id="IPR003599">
    <property type="entry name" value="Ig_sub"/>
</dbReference>
<keyword evidence="2" id="KW-1003">Cell membrane</keyword>
<dbReference type="InterPro" id="IPR013783">
    <property type="entry name" value="Ig-like_fold"/>
</dbReference>
<dbReference type="PROSITE" id="PS50835">
    <property type="entry name" value="IG_LIKE"/>
    <property type="match status" value="1"/>
</dbReference>
<dbReference type="Gene3D" id="2.60.40.10">
    <property type="entry name" value="Immunoglobulins"/>
    <property type="match status" value="1"/>
</dbReference>
<evidence type="ECO:0000256" key="4">
    <source>
        <dbReference type="ARBA" id="ARBA00022729"/>
    </source>
</evidence>
<dbReference type="PANTHER" id="PTHR25466">
    <property type="entry name" value="T-LYMPHOCYTE ACTIVATION ANTIGEN"/>
    <property type="match status" value="1"/>
</dbReference>
<proteinExistence type="predicted"/>
<evidence type="ECO:0000259" key="13">
    <source>
        <dbReference type="PROSITE" id="PS50835"/>
    </source>
</evidence>
<dbReference type="GO" id="GO:0006955">
    <property type="term" value="P:immune response"/>
    <property type="evidence" value="ECO:0007669"/>
    <property type="project" value="TreeGrafter"/>
</dbReference>
<reference evidence="14" key="2">
    <citation type="submission" date="2025-09" db="UniProtKB">
        <authorList>
            <consortium name="Ensembl"/>
        </authorList>
    </citation>
    <scope>IDENTIFICATION</scope>
</reference>
<keyword evidence="6 11" id="KW-0472">Membrane</keyword>
<feature type="domain" description="Ig-like" evidence="13">
    <location>
        <begin position="26"/>
        <end position="121"/>
    </location>
</feature>